<keyword evidence="3" id="KW-1185">Reference proteome</keyword>
<proteinExistence type="predicted"/>
<name>A0A135ULY5_9PEZI</name>
<organism evidence="2 3">
    <name type="scientific">Colletotrichum salicis</name>
    <dbReference type="NCBI Taxonomy" id="1209931"/>
    <lineage>
        <taxon>Eukaryota</taxon>
        <taxon>Fungi</taxon>
        <taxon>Dikarya</taxon>
        <taxon>Ascomycota</taxon>
        <taxon>Pezizomycotina</taxon>
        <taxon>Sordariomycetes</taxon>
        <taxon>Hypocreomycetidae</taxon>
        <taxon>Glomerellales</taxon>
        <taxon>Glomerellaceae</taxon>
        <taxon>Colletotrichum</taxon>
        <taxon>Colletotrichum acutatum species complex</taxon>
    </lineage>
</organism>
<comment type="caution">
    <text evidence="2">The sequence shown here is derived from an EMBL/GenBank/DDBJ whole genome shotgun (WGS) entry which is preliminary data.</text>
</comment>
<evidence type="ECO:0000313" key="2">
    <source>
        <dbReference type="EMBL" id="KXH61414.1"/>
    </source>
</evidence>
<accession>A0A135ULY5</accession>
<feature type="region of interest" description="Disordered" evidence="1">
    <location>
        <begin position="79"/>
        <end position="120"/>
    </location>
</feature>
<dbReference type="EMBL" id="JFFI01001284">
    <property type="protein sequence ID" value="KXH61414.1"/>
    <property type="molecule type" value="Genomic_DNA"/>
</dbReference>
<sequence>MTDIFMSTFTQAKLTGRDSWVKWFQAFRLMSEGLEVWKYVNPDALDSDAILTPLTAFSSLSDFELILAFENDRQEWEALRQQLPAEAHDTTPSTSTNSSTTQNSAGTPFPRPATAPTSRNQIYPFTAPVKRIHTLENI</sequence>
<evidence type="ECO:0000313" key="3">
    <source>
        <dbReference type="Proteomes" id="UP000070121"/>
    </source>
</evidence>
<dbReference type="Proteomes" id="UP000070121">
    <property type="component" value="Unassembled WGS sequence"/>
</dbReference>
<feature type="compositionally biased region" description="Low complexity" evidence="1">
    <location>
        <begin position="90"/>
        <end position="104"/>
    </location>
</feature>
<gene>
    <name evidence="2" type="ORF">CSAL01_05240</name>
</gene>
<protein>
    <submittedName>
        <fullName evidence="2">Uncharacterized protein</fullName>
    </submittedName>
</protein>
<dbReference type="AlphaFoldDB" id="A0A135ULY5"/>
<evidence type="ECO:0000256" key="1">
    <source>
        <dbReference type="SAM" id="MobiDB-lite"/>
    </source>
</evidence>
<reference evidence="2 3" key="1">
    <citation type="submission" date="2014-02" db="EMBL/GenBank/DDBJ databases">
        <title>The genome sequence of Colletotrichum salicis CBS 607.94.</title>
        <authorList>
            <person name="Baroncelli R."/>
            <person name="Thon M.R."/>
        </authorList>
    </citation>
    <scope>NUCLEOTIDE SEQUENCE [LARGE SCALE GENOMIC DNA]</scope>
    <source>
        <strain evidence="2 3">CBS 607.94</strain>
    </source>
</reference>